<evidence type="ECO:0000259" key="2">
    <source>
        <dbReference type="Pfam" id="PF04909"/>
    </source>
</evidence>
<accession>A0A9X2B0E6</accession>
<dbReference type="InterPro" id="IPR006680">
    <property type="entry name" value="Amidohydro-rel"/>
</dbReference>
<dbReference type="RefSeq" id="WP_244359129.1">
    <property type="nucleotide sequence ID" value="NZ_JAJNNZ010000021.1"/>
</dbReference>
<evidence type="ECO:0000313" key="4">
    <source>
        <dbReference type="Proteomes" id="UP001139488"/>
    </source>
</evidence>
<gene>
    <name evidence="3" type="ORF">LNL84_18125</name>
</gene>
<dbReference type="AlphaFoldDB" id="A0A9X2B0E6"/>
<reference evidence="3" key="1">
    <citation type="submission" date="2021-11" db="EMBL/GenBank/DDBJ databases">
        <title>Vibrio ZSDE26 sp. nov. and Vibrio ZSDZ34 sp. nov., isolated from coastal seawater in Qingdao.</title>
        <authorList>
            <person name="Zhang P."/>
        </authorList>
    </citation>
    <scope>NUCLEOTIDE SEQUENCE</scope>
    <source>
        <strain evidence="3">ZSDZ34</strain>
    </source>
</reference>
<dbReference type="Gene3D" id="3.20.20.140">
    <property type="entry name" value="Metal-dependent hydrolases"/>
    <property type="match status" value="1"/>
</dbReference>
<dbReference type="SUPFAM" id="SSF51556">
    <property type="entry name" value="Metallo-dependent hydrolases"/>
    <property type="match status" value="1"/>
</dbReference>
<evidence type="ECO:0000313" key="3">
    <source>
        <dbReference type="EMBL" id="MCJ2378732.1"/>
    </source>
</evidence>
<keyword evidence="4" id="KW-1185">Reference proteome</keyword>
<dbReference type="Proteomes" id="UP001139488">
    <property type="component" value="Unassembled WGS sequence"/>
</dbReference>
<dbReference type="InterPro" id="IPR032466">
    <property type="entry name" value="Metal_Hydrolase"/>
</dbReference>
<evidence type="ECO:0000256" key="1">
    <source>
        <dbReference type="SAM" id="SignalP"/>
    </source>
</evidence>
<dbReference type="EMBL" id="JAJNNZ010000021">
    <property type="protein sequence ID" value="MCJ2378732.1"/>
    <property type="molecule type" value="Genomic_DNA"/>
</dbReference>
<feature type="domain" description="Amidohydrolase-related" evidence="2">
    <location>
        <begin position="82"/>
        <end position="326"/>
    </location>
</feature>
<organism evidence="3 4">
    <name type="scientific">Vibrio gelatinilyticus</name>
    <dbReference type="NCBI Taxonomy" id="2893468"/>
    <lineage>
        <taxon>Bacteria</taxon>
        <taxon>Pseudomonadati</taxon>
        <taxon>Pseudomonadota</taxon>
        <taxon>Gammaproteobacteria</taxon>
        <taxon>Vibrionales</taxon>
        <taxon>Vibrionaceae</taxon>
        <taxon>Vibrio</taxon>
    </lineage>
</organism>
<protein>
    <submittedName>
        <fullName evidence="3">Amidohydrolase family protein</fullName>
    </submittedName>
</protein>
<feature type="chain" id="PRO_5040904446" evidence="1">
    <location>
        <begin position="25"/>
        <end position="336"/>
    </location>
</feature>
<dbReference type="GO" id="GO:0016787">
    <property type="term" value="F:hydrolase activity"/>
    <property type="evidence" value="ECO:0007669"/>
    <property type="project" value="InterPro"/>
</dbReference>
<dbReference type="Pfam" id="PF04909">
    <property type="entry name" value="Amidohydro_2"/>
    <property type="match status" value="1"/>
</dbReference>
<comment type="caution">
    <text evidence="3">The sequence shown here is derived from an EMBL/GenBank/DDBJ whole genome shotgun (WGS) entry which is preliminary data.</text>
</comment>
<keyword evidence="1" id="KW-0732">Signal</keyword>
<name>A0A9X2B0E6_9VIBR</name>
<sequence length="336" mass="38011">MNTHSILRILVTPLLGLLSVACSAGYQGAINDAEVHLVDYFQRGEGAEALIHNMDKLNIDHAYVMGLPVIKKWDMSQPKSPRFVYGDDAPVYYYPKTDEIIARQIESLPKQQQERLHPFLSGINTTDLNAAEQLERELKFRPDFWQGIGEIITRHDHLTALTADEKPRANHPALLKVYQLAEKYDLPVILHSNITSRRENNPLYLRELKQALASSPNTRFLWAHAGTTSTLTKHLSLDFLYDTVSHLLDEHDNLHILASWTLADVIMVKGKADPRWVELVKRYPDRFVIGSDIVGSFGYQEKALMSWAPLLNALPDDVAHQIAYQNMLTLLPGSSG</sequence>
<proteinExistence type="predicted"/>
<feature type="signal peptide" evidence="1">
    <location>
        <begin position="1"/>
        <end position="24"/>
    </location>
</feature>